<evidence type="ECO:0000313" key="7">
    <source>
        <dbReference type="Proteomes" id="UP000325030"/>
    </source>
</evidence>
<keyword evidence="4" id="KW-0407">Ion channel</keyword>
<sequence>MFLNWTDVWNKVIVPTLETFMAPYSILRKVFPQVLLLGVAVYVNAVVFMTFQHLDLLSAIYAGVNVVTTVGLYAPPISQMPSTEKVVLILTIIFAVGLYTSIIQSLVSTVVRRDSWIDARARWRGSHMRQHTVLIGEGEVLKGAIRRLEIYGVDYVVLTDDKGNLKGDRVIVGNPKDEKDILSTGIMEAKNAIISMNNDMDSLLVTLKVQKLNPPLPVTCIVRDSSLVEEFKTAGADMVITSEDILGRITASAALSNNVSGLIFSSRIRDDIIIGFFQVSREVKIGDLPQGIVPLAIVREGSLDPFFSKDTTLRVGESLVVIGNPSLFRKVKEVLGS</sequence>
<name>A0A510DRP8_9CREN</name>
<proteinExistence type="predicted"/>
<feature type="domain" description="RCK C-terminal" evidence="3">
    <location>
        <begin position="284"/>
        <end position="337"/>
    </location>
</feature>
<reference evidence="4 6" key="2">
    <citation type="journal article" date="2020" name="Int. J. Syst. Evol. Microbiol.">
        <title>Sulfuracidifex tepidarius gen. nov., sp. nov. and transfer of Sulfolobus metallicus Huber and Stetter 1992 to the genus Sulfuracidifex as Sulfuracidifex metallicus comb. nov.</title>
        <authorList>
            <person name="Itoh T."/>
            <person name="Miura T."/>
            <person name="Sakai H.D."/>
            <person name="Kato S."/>
            <person name="Ohkuma M."/>
            <person name="Takashina T."/>
        </authorList>
    </citation>
    <scope>NUCLEOTIDE SEQUENCE [LARGE SCALE GENOMIC DNA]</scope>
    <source>
        <strain evidence="4 6">IC-006</strain>
        <strain evidence="5">IC-007</strain>
    </source>
</reference>
<dbReference type="GO" id="GO:0006813">
    <property type="term" value="P:potassium ion transport"/>
    <property type="evidence" value="ECO:0007669"/>
    <property type="project" value="InterPro"/>
</dbReference>
<dbReference type="PANTHER" id="PTHR43833">
    <property type="entry name" value="POTASSIUM CHANNEL PROTEIN 2-RELATED-RELATED"/>
    <property type="match status" value="1"/>
</dbReference>
<evidence type="ECO:0000259" key="3">
    <source>
        <dbReference type="PROSITE" id="PS51202"/>
    </source>
</evidence>
<keyword evidence="1" id="KW-0812">Transmembrane</keyword>
<dbReference type="GO" id="GO:0008324">
    <property type="term" value="F:monoatomic cation transmembrane transporter activity"/>
    <property type="evidence" value="ECO:0007669"/>
    <property type="project" value="InterPro"/>
</dbReference>
<keyword evidence="4" id="KW-0813">Transport</keyword>
<keyword evidence="1" id="KW-0472">Membrane</keyword>
<dbReference type="SUPFAM" id="SSF81324">
    <property type="entry name" value="Voltage-gated potassium channels"/>
    <property type="match status" value="1"/>
</dbReference>
<dbReference type="PANTHER" id="PTHR43833:SF9">
    <property type="entry name" value="POTASSIUM CHANNEL PROTEIN YUGO-RELATED"/>
    <property type="match status" value="1"/>
</dbReference>
<dbReference type="Proteomes" id="UP000322983">
    <property type="component" value="Chromosome"/>
</dbReference>
<dbReference type="EMBL" id="AP018930">
    <property type="protein sequence ID" value="BBG25618.1"/>
    <property type="molecule type" value="Genomic_DNA"/>
</dbReference>
<evidence type="ECO:0000313" key="6">
    <source>
        <dbReference type="Proteomes" id="UP000322983"/>
    </source>
</evidence>
<dbReference type="AlphaFoldDB" id="A0A510DRP8"/>
<dbReference type="InterPro" id="IPR003148">
    <property type="entry name" value="RCK_N"/>
</dbReference>
<dbReference type="InterPro" id="IPR036721">
    <property type="entry name" value="RCK_C_sf"/>
</dbReference>
<evidence type="ECO:0000256" key="1">
    <source>
        <dbReference type="SAM" id="Phobius"/>
    </source>
</evidence>
<keyword evidence="6" id="KW-1185">Reference proteome</keyword>
<dbReference type="InterPro" id="IPR050721">
    <property type="entry name" value="Trk_Ktr_HKT_K-transport"/>
</dbReference>
<dbReference type="STRING" id="1294262.GCA_001316085_00944"/>
<feature type="transmembrane region" description="Helical" evidence="1">
    <location>
        <begin position="30"/>
        <end position="50"/>
    </location>
</feature>
<evidence type="ECO:0000313" key="4">
    <source>
        <dbReference type="EMBL" id="BBG22857.1"/>
    </source>
</evidence>
<dbReference type="PROSITE" id="PS51201">
    <property type="entry name" value="RCK_N"/>
    <property type="match status" value="1"/>
</dbReference>
<dbReference type="Proteomes" id="UP000325030">
    <property type="component" value="Chromosome"/>
</dbReference>
<dbReference type="SUPFAM" id="SSF116726">
    <property type="entry name" value="TrkA C-terminal domain-like"/>
    <property type="match status" value="1"/>
</dbReference>
<dbReference type="Pfam" id="PF02254">
    <property type="entry name" value="TrkA_N"/>
    <property type="match status" value="1"/>
</dbReference>
<reference evidence="7" key="1">
    <citation type="submission" date="2018-09" db="EMBL/GenBank/DDBJ databases">
        <title>Complete Genome Sequencing of Sulfolobus sp. JCM 16834.</title>
        <authorList>
            <person name="Kato S."/>
            <person name="Itoh T."/>
            <person name="Ohkuma M."/>
        </authorList>
    </citation>
    <scope>NUCLEOTIDE SEQUENCE [LARGE SCALE GENOMIC DNA]</scope>
    <source>
        <strain evidence="7">IC-007</strain>
    </source>
</reference>
<feature type="transmembrane region" description="Helical" evidence="1">
    <location>
        <begin position="86"/>
        <end position="107"/>
    </location>
</feature>
<keyword evidence="4" id="KW-0406">Ion transport</keyword>
<feature type="transmembrane region" description="Helical" evidence="1">
    <location>
        <begin position="56"/>
        <end position="74"/>
    </location>
</feature>
<dbReference type="EMBL" id="AP018929">
    <property type="protein sequence ID" value="BBG22857.1"/>
    <property type="molecule type" value="Genomic_DNA"/>
</dbReference>
<evidence type="ECO:0000313" key="5">
    <source>
        <dbReference type="EMBL" id="BBG25618.1"/>
    </source>
</evidence>
<keyword evidence="1" id="KW-1133">Transmembrane helix</keyword>
<dbReference type="InterPro" id="IPR036291">
    <property type="entry name" value="NAD(P)-bd_dom_sf"/>
</dbReference>
<dbReference type="Gene3D" id="1.10.287.70">
    <property type="match status" value="1"/>
</dbReference>
<organism evidence="4 6">
    <name type="scientific">Sulfuracidifex tepidarius</name>
    <dbReference type="NCBI Taxonomy" id="1294262"/>
    <lineage>
        <taxon>Archaea</taxon>
        <taxon>Thermoproteota</taxon>
        <taxon>Thermoprotei</taxon>
        <taxon>Sulfolobales</taxon>
        <taxon>Sulfolobaceae</taxon>
        <taxon>Sulfuracidifex</taxon>
    </lineage>
</organism>
<dbReference type="SUPFAM" id="SSF51735">
    <property type="entry name" value="NAD(P)-binding Rossmann-fold domains"/>
    <property type="match status" value="1"/>
</dbReference>
<evidence type="ECO:0000259" key="2">
    <source>
        <dbReference type="PROSITE" id="PS51201"/>
    </source>
</evidence>
<dbReference type="KEGG" id="step:IC006_0141"/>
<dbReference type="Gene3D" id="3.40.50.720">
    <property type="entry name" value="NAD(P)-binding Rossmann-like Domain"/>
    <property type="match status" value="1"/>
</dbReference>
<dbReference type="PROSITE" id="PS51202">
    <property type="entry name" value="RCK_C"/>
    <property type="match status" value="1"/>
</dbReference>
<gene>
    <name evidence="4" type="ORF">IC006_0141</name>
    <name evidence="5" type="ORF">IC007_0123</name>
</gene>
<protein>
    <submittedName>
        <fullName evidence="4">Calcium-gated potassium channel MthK</fullName>
    </submittedName>
</protein>
<dbReference type="InterPro" id="IPR006037">
    <property type="entry name" value="RCK_C"/>
</dbReference>
<accession>A0A510E0I7</accession>
<feature type="domain" description="RCK N-terminal" evidence="2">
    <location>
        <begin position="129"/>
        <end position="241"/>
    </location>
</feature>
<accession>A0A510DRP8</accession>